<dbReference type="GO" id="GO:0042144">
    <property type="term" value="P:vacuole fusion, non-autophagic"/>
    <property type="evidence" value="ECO:0007669"/>
    <property type="project" value="InterPro"/>
</dbReference>
<dbReference type="PANTHER" id="PTHR38407">
    <property type="entry name" value="PROTEIN IVY1"/>
    <property type="match status" value="1"/>
</dbReference>
<protein>
    <recommendedName>
        <fullName evidence="4">Phospholipid-binding protein</fullName>
    </recommendedName>
</protein>
<dbReference type="InterPro" id="IPR037470">
    <property type="entry name" value="IVY1"/>
</dbReference>
<dbReference type="InterPro" id="IPR027267">
    <property type="entry name" value="AH/BAR_dom_sf"/>
</dbReference>
<dbReference type="EMBL" id="AYSA01000389">
    <property type="protein sequence ID" value="ESZ92396.1"/>
    <property type="molecule type" value="Genomic_DNA"/>
</dbReference>
<accession>W9C974</accession>
<evidence type="ECO:0000313" key="3">
    <source>
        <dbReference type="Proteomes" id="UP000019487"/>
    </source>
</evidence>
<dbReference type="Proteomes" id="UP000019487">
    <property type="component" value="Unassembled WGS sequence"/>
</dbReference>
<feature type="region of interest" description="Disordered" evidence="1">
    <location>
        <begin position="440"/>
        <end position="518"/>
    </location>
</feature>
<feature type="region of interest" description="Disordered" evidence="1">
    <location>
        <begin position="1"/>
        <end position="23"/>
    </location>
</feature>
<sequence>MTMAPTTPRTKSPSQRPLPASPTYSYASTLPLASTFSLAIPPPPAPHPPHAVLTKSDLELSQIAYSELLSTAKSYRLALAELSSSASAFGSALEACARLKEARSEGLAPPGGSLSNSFTAKGSCTGDHLMSASGVHQLIANHQQILSECVYRSFEVPLLHELDNWGRHVEEEEVSYRKEVKNKSKEIQKMEKEGLRVHKQRKRDVRGFRGHLVELTTRLDGLTTLHGQHARGLLRDCQDVSTKVVEASSSLVRAEVEIFEAIARKGWTGGGLEDLLEHGQDLFSSEPSSANTDSNGSPSKIFSILPQKSILVDATHPATDAPHKKIHHKRSDSLLVDNNHYQSLAAVADRDIDNGSIFSERETRILNRSRGVRPFSPEPVERSLDPLELPPASQSQISSQNPSPKEEYSERSRFEAFGSVTPEIFKDQIILDSRVTSPISSPEIFAETQPETATDAGPSTDPEADMAQETSSVTSEGTIRGDEHEQEQEQISSPPQSELELEQDEETREQRWGDEYYV</sequence>
<name>W9C974_SCLBF</name>
<proteinExistence type="predicted"/>
<reference evidence="2 3" key="1">
    <citation type="journal article" date="2014" name="Genome Announc.">
        <title>Draft genome sequence of Sclerotinia borealis, a psychrophilic plant pathogenic fungus.</title>
        <authorList>
            <person name="Mardanov A.V."/>
            <person name="Beletsky A.V."/>
            <person name="Kadnikov V.V."/>
            <person name="Ignatov A.N."/>
            <person name="Ravin N.V."/>
        </authorList>
    </citation>
    <scope>NUCLEOTIDE SEQUENCE [LARGE SCALE GENOMIC DNA]</scope>
    <source>
        <strain evidence="3">F-4157</strain>
    </source>
</reference>
<dbReference type="GO" id="GO:0000329">
    <property type="term" value="C:fungal-type vacuole membrane"/>
    <property type="evidence" value="ECO:0007669"/>
    <property type="project" value="InterPro"/>
</dbReference>
<evidence type="ECO:0008006" key="4">
    <source>
        <dbReference type="Google" id="ProtNLM"/>
    </source>
</evidence>
<dbReference type="FunFam" id="1.20.1270.60:FF:000075">
    <property type="entry name" value="Related to IVY1-phospholipid-binding protein"/>
    <property type="match status" value="1"/>
</dbReference>
<dbReference type="HOGENOM" id="CLU_028202_0_0_1"/>
<organism evidence="2 3">
    <name type="scientific">Sclerotinia borealis (strain F-4128)</name>
    <dbReference type="NCBI Taxonomy" id="1432307"/>
    <lineage>
        <taxon>Eukaryota</taxon>
        <taxon>Fungi</taxon>
        <taxon>Dikarya</taxon>
        <taxon>Ascomycota</taxon>
        <taxon>Pezizomycotina</taxon>
        <taxon>Leotiomycetes</taxon>
        <taxon>Helotiales</taxon>
        <taxon>Sclerotiniaceae</taxon>
        <taxon>Sclerotinia</taxon>
    </lineage>
</organism>
<feature type="compositionally biased region" description="Polar residues" evidence="1">
    <location>
        <begin position="1"/>
        <end position="15"/>
    </location>
</feature>
<dbReference type="OrthoDB" id="5594612at2759"/>
<dbReference type="Gene3D" id="1.20.1270.60">
    <property type="entry name" value="Arfaptin homology (AH) domain/BAR domain"/>
    <property type="match status" value="1"/>
</dbReference>
<dbReference type="AlphaFoldDB" id="W9C974"/>
<evidence type="ECO:0000313" key="2">
    <source>
        <dbReference type="EMBL" id="ESZ92396.1"/>
    </source>
</evidence>
<feature type="compositionally biased region" description="Low complexity" evidence="1">
    <location>
        <begin position="489"/>
        <end position="498"/>
    </location>
</feature>
<feature type="compositionally biased region" description="Polar residues" evidence="1">
    <location>
        <begin position="468"/>
        <end position="477"/>
    </location>
</feature>
<dbReference type="SUPFAM" id="SSF103657">
    <property type="entry name" value="BAR/IMD domain-like"/>
    <property type="match status" value="1"/>
</dbReference>
<feature type="compositionally biased region" description="Low complexity" evidence="1">
    <location>
        <begin position="390"/>
        <end position="403"/>
    </location>
</feature>
<comment type="caution">
    <text evidence="2">The sequence shown here is derived from an EMBL/GenBank/DDBJ whole genome shotgun (WGS) entry which is preliminary data.</text>
</comment>
<keyword evidence="3" id="KW-1185">Reference proteome</keyword>
<dbReference type="PANTHER" id="PTHR38407:SF1">
    <property type="entry name" value="PROTEIN IVY1"/>
    <property type="match status" value="1"/>
</dbReference>
<feature type="compositionally biased region" description="Basic and acidic residues" evidence="1">
    <location>
        <begin position="508"/>
        <end position="518"/>
    </location>
</feature>
<feature type="region of interest" description="Disordered" evidence="1">
    <location>
        <begin position="369"/>
        <end position="412"/>
    </location>
</feature>
<dbReference type="STRING" id="1432307.W9C974"/>
<dbReference type="GO" id="GO:0005543">
    <property type="term" value="F:phospholipid binding"/>
    <property type="evidence" value="ECO:0007669"/>
    <property type="project" value="InterPro"/>
</dbReference>
<gene>
    <name evidence="2" type="ORF">SBOR_7204</name>
</gene>
<evidence type="ECO:0000256" key="1">
    <source>
        <dbReference type="SAM" id="MobiDB-lite"/>
    </source>
</evidence>